<evidence type="ECO:0000313" key="2">
    <source>
        <dbReference type="Proteomes" id="UP000709437"/>
    </source>
</evidence>
<dbReference type="RefSeq" id="WP_128781789.1">
    <property type="nucleotide sequence ID" value="NZ_CP041260.1"/>
</dbReference>
<protein>
    <submittedName>
        <fullName evidence="1">Uncharacterized protein</fullName>
    </submittedName>
</protein>
<sequence>MDNSFRPRGWTPKEVPTIWLDHTTGQGVTREGTTVRPKVGGNRKNPNLTDLLDTAASFGAERIMLTGKRPEPAPGIRHWLFVQTPNWIPGSHWVAGGPPTGRFEHAVTGQKIEVRTVEEWFGDVPLTPAQARMAWNTLEEIVAGVDDRARLMLSPAATGTNLWAWSLPKNVNPIPVSPDMAEEIRGSAGQHHYDHMVAGPSMSQHDDCVPLIDPKKTKKIQTFAHVDGRFMYASLGRELGIGPGLRLKRSAAYDLLENDPYARARFFVRFTVPNDWNHVGLLGMQHRKVEDGWYYPNRPGATGETWADAAEVFVALNAGWLVEPLEAIQFTRARPLDTFYERIKRARDRVQGNPDLPPLLRRALAGALRAILLQTVGNFNSAGRAQTRVAESAFDVPAEYQSTMVRQGKLFLYQIPSTVSERARMFFHPEFSAQIWGRGRAAVLSSASGLGLKTAGALAVPGHTLIGINGDAIYTTEVPSWSLPTEHGGGDDGKTGRLRLQGMLSGSFLTPETRNSRDALARRADAAGPAAAWANGADVAAEDVPS</sequence>
<dbReference type="Proteomes" id="UP000709437">
    <property type="component" value="Unassembled WGS sequence"/>
</dbReference>
<gene>
    <name evidence="1" type="ORF">KK103_15730</name>
</gene>
<accession>A0A6G7GBJ2</accession>
<proteinExistence type="predicted"/>
<evidence type="ECO:0000313" key="1">
    <source>
        <dbReference type="EMBL" id="MBT1543213.1"/>
    </source>
</evidence>
<dbReference type="EMBL" id="JAHEWX010000025">
    <property type="protein sequence ID" value="MBT1543213.1"/>
    <property type="molecule type" value="Genomic_DNA"/>
</dbReference>
<reference evidence="1" key="1">
    <citation type="submission" date="2021-05" db="EMBL/GenBank/DDBJ databases">
        <title>Whole genome sequence of Curtobacterium flaccumfaciens pv. flaccumfaciens strain CFBP 3417.</title>
        <authorList>
            <person name="Osdaghi E."/>
            <person name="Taghouti G."/>
            <person name="Portier P."/>
            <person name="Fazliarab A."/>
            <person name="Taghavi S.M."/>
            <person name="Briand M."/>
            <person name="Le-Saux M."/>
            <person name="Jacques M.-A."/>
        </authorList>
    </citation>
    <scope>NUCLEOTIDE SEQUENCE</scope>
    <source>
        <strain evidence="1">CFBP 3417</strain>
    </source>
</reference>
<organism evidence="1 2">
    <name type="scientific">Curtobacterium flaccumfaciens pv. flaccumfaciens</name>
    <dbReference type="NCBI Taxonomy" id="138532"/>
    <lineage>
        <taxon>Bacteria</taxon>
        <taxon>Bacillati</taxon>
        <taxon>Actinomycetota</taxon>
        <taxon>Actinomycetes</taxon>
        <taxon>Micrococcales</taxon>
        <taxon>Microbacteriaceae</taxon>
        <taxon>Curtobacterium</taxon>
    </lineage>
</organism>
<dbReference type="AlphaFoldDB" id="A0A6G7GBJ2"/>
<comment type="caution">
    <text evidence="1">The sequence shown here is derived from an EMBL/GenBank/DDBJ whole genome shotgun (WGS) entry which is preliminary data.</text>
</comment>
<name>A0A6G7GBJ2_9MICO</name>